<evidence type="ECO:0000313" key="8">
    <source>
        <dbReference type="Proteomes" id="UP001585053"/>
    </source>
</evidence>
<evidence type="ECO:0000256" key="2">
    <source>
        <dbReference type="ARBA" id="ARBA00023125"/>
    </source>
</evidence>
<dbReference type="PROSITE" id="PS50977">
    <property type="entry name" value="HTH_TETR_2"/>
    <property type="match status" value="1"/>
</dbReference>
<dbReference type="RefSeq" id="WP_357225823.1">
    <property type="nucleotide sequence ID" value="NZ_JAYMRS010000004.1"/>
</dbReference>
<name>A0ABV5DWE2_9ACTN</name>
<feature type="domain" description="HTH tetR-type" evidence="6">
    <location>
        <begin position="35"/>
        <end position="95"/>
    </location>
</feature>
<keyword evidence="3" id="KW-0804">Transcription</keyword>
<proteinExistence type="predicted"/>
<evidence type="ECO:0000256" key="1">
    <source>
        <dbReference type="ARBA" id="ARBA00023015"/>
    </source>
</evidence>
<dbReference type="Gene3D" id="1.10.357.10">
    <property type="entry name" value="Tetracycline Repressor, domain 2"/>
    <property type="match status" value="1"/>
</dbReference>
<accession>A0ABV5DWE2</accession>
<evidence type="ECO:0000256" key="5">
    <source>
        <dbReference type="SAM" id="MobiDB-lite"/>
    </source>
</evidence>
<evidence type="ECO:0000313" key="7">
    <source>
        <dbReference type="EMBL" id="MFB8768905.1"/>
    </source>
</evidence>
<evidence type="ECO:0000256" key="3">
    <source>
        <dbReference type="ARBA" id="ARBA00023163"/>
    </source>
</evidence>
<dbReference type="Proteomes" id="UP001585053">
    <property type="component" value="Unassembled WGS sequence"/>
</dbReference>
<gene>
    <name evidence="7" type="ORF">VSQ78_14440</name>
</gene>
<feature type="region of interest" description="Disordered" evidence="5">
    <location>
        <begin position="1"/>
        <end position="36"/>
    </location>
</feature>
<dbReference type="PANTHER" id="PTHR47506:SF1">
    <property type="entry name" value="HTH-TYPE TRANSCRIPTIONAL REGULATOR YJDC"/>
    <property type="match status" value="1"/>
</dbReference>
<sequence length="254" mass="27848">MSSERDYAKGYNKNMDQNRLTPVRRKRKTRAEQKQETRNALIEAGLLTFSRDGYHGASLEEIADTAGFSKGAVYSNFGGKSELFLAVLDYNLSILRGEQWDPLSLAGSTGEALPGQIFDDRDQAEKLVRGFELATLEFITTAARDDALVPALRTRIQALLDAYQRVVVTHRAPDEELEVDEIARLMAALEQGVSVLALSGISSIDGSLLRLGMRRLLGDSGGSTDRSDHTSILPTVEQVQRLINDGTAESDTSD</sequence>
<keyword evidence="8" id="KW-1185">Reference proteome</keyword>
<feature type="DNA-binding region" description="H-T-H motif" evidence="4">
    <location>
        <begin position="58"/>
        <end position="77"/>
    </location>
</feature>
<protein>
    <submittedName>
        <fullName evidence="7">TetR/AcrR family transcriptional regulator</fullName>
    </submittedName>
</protein>
<dbReference type="InterPro" id="IPR009057">
    <property type="entry name" value="Homeodomain-like_sf"/>
</dbReference>
<comment type="caution">
    <text evidence="7">The sequence shown here is derived from an EMBL/GenBank/DDBJ whole genome shotgun (WGS) entry which is preliminary data.</text>
</comment>
<dbReference type="EMBL" id="JAYMRS010000004">
    <property type="protein sequence ID" value="MFB8768905.1"/>
    <property type="molecule type" value="Genomic_DNA"/>
</dbReference>
<dbReference type="Pfam" id="PF00440">
    <property type="entry name" value="TetR_N"/>
    <property type="match status" value="1"/>
</dbReference>
<dbReference type="PANTHER" id="PTHR47506">
    <property type="entry name" value="TRANSCRIPTIONAL REGULATORY PROTEIN"/>
    <property type="match status" value="1"/>
</dbReference>
<evidence type="ECO:0000256" key="4">
    <source>
        <dbReference type="PROSITE-ProRule" id="PRU00335"/>
    </source>
</evidence>
<keyword evidence="2 4" id="KW-0238">DNA-binding</keyword>
<evidence type="ECO:0000259" key="6">
    <source>
        <dbReference type="PROSITE" id="PS50977"/>
    </source>
</evidence>
<keyword evidence="1" id="KW-0805">Transcription regulation</keyword>
<dbReference type="InterPro" id="IPR001647">
    <property type="entry name" value="HTH_TetR"/>
</dbReference>
<dbReference type="PRINTS" id="PR00455">
    <property type="entry name" value="HTHTETR"/>
</dbReference>
<reference evidence="7 8" key="1">
    <citation type="submission" date="2024-01" db="EMBL/GenBank/DDBJ databases">
        <title>Genome mining of biosynthetic gene clusters to explore secondary metabolites of Streptomyces sp.</title>
        <authorList>
            <person name="Baig A."/>
            <person name="Ajitkumar Shintre N."/>
            <person name="Kumar H."/>
            <person name="Anbarasu A."/>
            <person name="Ramaiah S."/>
        </authorList>
    </citation>
    <scope>NUCLEOTIDE SEQUENCE [LARGE SCALE GENOMIC DNA]</scope>
    <source>
        <strain evidence="7 8">A01</strain>
    </source>
</reference>
<organism evidence="7 8">
    <name type="scientific">Nocardiopsis alba</name>
    <dbReference type="NCBI Taxonomy" id="53437"/>
    <lineage>
        <taxon>Bacteria</taxon>
        <taxon>Bacillati</taxon>
        <taxon>Actinomycetota</taxon>
        <taxon>Actinomycetes</taxon>
        <taxon>Streptosporangiales</taxon>
        <taxon>Nocardiopsidaceae</taxon>
        <taxon>Nocardiopsis</taxon>
    </lineage>
</organism>
<dbReference type="SUPFAM" id="SSF46689">
    <property type="entry name" value="Homeodomain-like"/>
    <property type="match status" value="1"/>
</dbReference>